<feature type="coiled-coil region" evidence="1">
    <location>
        <begin position="41"/>
        <end position="68"/>
    </location>
</feature>
<protein>
    <submittedName>
        <fullName evidence="2">Uncharacterized protein</fullName>
    </submittedName>
</protein>
<name>A0A6C0K2G7_9ZZZZ</name>
<accession>A0A6C0K2G7</accession>
<proteinExistence type="predicted"/>
<evidence type="ECO:0000313" key="2">
    <source>
        <dbReference type="EMBL" id="QHU11919.1"/>
    </source>
</evidence>
<evidence type="ECO:0000256" key="1">
    <source>
        <dbReference type="SAM" id="Coils"/>
    </source>
</evidence>
<keyword evidence="1" id="KW-0175">Coiled coil</keyword>
<dbReference type="EMBL" id="MN740792">
    <property type="protein sequence ID" value="QHU11919.1"/>
    <property type="molecule type" value="Genomic_DNA"/>
</dbReference>
<dbReference type="AlphaFoldDB" id="A0A6C0K2G7"/>
<reference evidence="2" key="1">
    <citation type="journal article" date="2020" name="Nature">
        <title>Giant virus diversity and host interactions through global metagenomics.</title>
        <authorList>
            <person name="Schulz F."/>
            <person name="Roux S."/>
            <person name="Paez-Espino D."/>
            <person name="Jungbluth S."/>
            <person name="Walsh D.A."/>
            <person name="Denef V.J."/>
            <person name="McMahon K.D."/>
            <person name="Konstantinidis K.T."/>
            <person name="Eloe-Fadrosh E.A."/>
            <person name="Kyrpides N.C."/>
            <person name="Woyke T."/>
        </authorList>
    </citation>
    <scope>NUCLEOTIDE SEQUENCE</scope>
    <source>
        <strain evidence="2">GVMAG-S-1101169-75</strain>
    </source>
</reference>
<sequence>MKQTLTTLPTAYSNYDSLGKQFKEQGMIVQKGVTMINKTLEDGTKKERKDVEDAMKKLEDKIKVIMNDSTIKEQKKIIENGAKERQRIMTVTGQKFFAEREAIMKDASLSQGQKQEKISKIFQKLQETFLTDEEKKFFKKMVHDNLVVIMPQRQLMGNNHSAGHQIIMH</sequence>
<dbReference type="SUPFAM" id="SSF158855">
    <property type="entry name" value="Lipase chaperone-like"/>
    <property type="match status" value="1"/>
</dbReference>
<organism evidence="2">
    <name type="scientific">viral metagenome</name>
    <dbReference type="NCBI Taxonomy" id="1070528"/>
    <lineage>
        <taxon>unclassified sequences</taxon>
        <taxon>metagenomes</taxon>
        <taxon>organismal metagenomes</taxon>
    </lineage>
</organism>